<dbReference type="Gene3D" id="2.60.120.290">
    <property type="entry name" value="Spermadhesin, CUB domain"/>
    <property type="match status" value="1"/>
</dbReference>
<dbReference type="Pfam" id="PF00431">
    <property type="entry name" value="CUB"/>
    <property type="match status" value="1"/>
</dbReference>
<keyword evidence="6" id="KW-1185">Reference proteome</keyword>
<comment type="caution">
    <text evidence="3">Lacks conserved residue(s) required for the propagation of feature annotation.</text>
</comment>
<dbReference type="InterPro" id="IPR035914">
    <property type="entry name" value="Sperma_CUB_dom_sf"/>
</dbReference>
<protein>
    <submittedName>
        <fullName evidence="5">CUB and sushi domain-containing protein 3-like</fullName>
    </submittedName>
</protein>
<evidence type="ECO:0000256" key="2">
    <source>
        <dbReference type="ARBA" id="ARBA00023157"/>
    </source>
</evidence>
<keyword evidence="1" id="KW-0677">Repeat</keyword>
<feature type="domain" description="CUB" evidence="4">
    <location>
        <begin position="31"/>
        <end position="90"/>
    </location>
</feature>
<evidence type="ECO:0000256" key="1">
    <source>
        <dbReference type="ARBA" id="ARBA00022737"/>
    </source>
</evidence>
<reference evidence="5" key="2">
    <citation type="submission" date="2025-09" db="UniProtKB">
        <authorList>
            <consortium name="Ensembl"/>
        </authorList>
    </citation>
    <scope>IDENTIFICATION</scope>
</reference>
<organism evidence="5 6">
    <name type="scientific">Sinocyclocheilus rhinocerous</name>
    <dbReference type="NCBI Taxonomy" id="307959"/>
    <lineage>
        <taxon>Eukaryota</taxon>
        <taxon>Metazoa</taxon>
        <taxon>Chordata</taxon>
        <taxon>Craniata</taxon>
        <taxon>Vertebrata</taxon>
        <taxon>Euteleostomi</taxon>
        <taxon>Actinopterygii</taxon>
        <taxon>Neopterygii</taxon>
        <taxon>Teleostei</taxon>
        <taxon>Ostariophysi</taxon>
        <taxon>Cypriniformes</taxon>
        <taxon>Cyprinidae</taxon>
        <taxon>Cyprininae</taxon>
        <taxon>Sinocyclocheilus</taxon>
    </lineage>
</organism>
<dbReference type="SUPFAM" id="SSF49854">
    <property type="entry name" value="Spermadhesin, CUB domain"/>
    <property type="match status" value="1"/>
</dbReference>
<evidence type="ECO:0000256" key="3">
    <source>
        <dbReference type="PROSITE-ProRule" id="PRU00059"/>
    </source>
</evidence>
<dbReference type="Proteomes" id="UP000472270">
    <property type="component" value="Unassembled WGS sequence"/>
</dbReference>
<dbReference type="AlphaFoldDB" id="A0A673N2P3"/>
<dbReference type="PANTHER" id="PTHR24251">
    <property type="entry name" value="OVOCHYMASE-RELATED"/>
    <property type="match status" value="1"/>
</dbReference>
<keyword evidence="2" id="KW-1015">Disulfide bond</keyword>
<accession>A0A673N2P3</accession>
<dbReference type="PROSITE" id="PS01180">
    <property type="entry name" value="CUB"/>
    <property type="match status" value="1"/>
</dbReference>
<sequence length="90" mass="10093">MDKINHPTFIRIECPVSLSNRSHHKSFIYTCGGTLKGKNGTIESPGFPHGYPNGANCTWVIVAEERSRIHIVFHFDSNHVGLSSVKCKKR</sequence>
<reference evidence="5" key="1">
    <citation type="submission" date="2025-08" db="UniProtKB">
        <authorList>
            <consortium name="Ensembl"/>
        </authorList>
    </citation>
    <scope>IDENTIFICATION</scope>
</reference>
<evidence type="ECO:0000313" key="5">
    <source>
        <dbReference type="Ensembl" id="ENSSRHP00000096315.1"/>
    </source>
</evidence>
<name>A0A673N2P3_9TELE</name>
<evidence type="ECO:0000259" key="4">
    <source>
        <dbReference type="PROSITE" id="PS01180"/>
    </source>
</evidence>
<dbReference type="Ensembl" id="ENSSRHT00000098926.1">
    <property type="protein sequence ID" value="ENSSRHP00000096315.1"/>
    <property type="gene ID" value="ENSSRHG00000047307.1"/>
</dbReference>
<proteinExistence type="predicted"/>
<evidence type="ECO:0000313" key="6">
    <source>
        <dbReference type="Proteomes" id="UP000472270"/>
    </source>
</evidence>
<gene>
    <name evidence="5" type="primary">LOC107756877</name>
</gene>
<dbReference type="InterPro" id="IPR000859">
    <property type="entry name" value="CUB_dom"/>
</dbReference>
<dbReference type="CDD" id="cd00041">
    <property type="entry name" value="CUB"/>
    <property type="match status" value="1"/>
</dbReference>